<keyword evidence="12" id="KW-1185">Reference proteome</keyword>
<keyword evidence="6" id="KW-1015">Disulfide bond</keyword>
<comment type="caution">
    <text evidence="8">Lacks conserved residue(s) required for the propagation of feature annotation.</text>
</comment>
<dbReference type="PRINTS" id="PR00895">
    <property type="entry name" value="PENTAXIN"/>
</dbReference>
<evidence type="ECO:0000256" key="3">
    <source>
        <dbReference type="ARBA" id="ARBA00022723"/>
    </source>
</evidence>
<keyword evidence="3 9" id="KW-0479">Metal-binding</keyword>
<keyword evidence="2" id="KW-0964">Secreted</keyword>
<evidence type="ECO:0000256" key="6">
    <source>
        <dbReference type="ARBA" id="ARBA00023157"/>
    </source>
</evidence>
<evidence type="ECO:0000313" key="11">
    <source>
        <dbReference type="Ensembl" id="ENSMMDP00005030069.1"/>
    </source>
</evidence>
<reference evidence="11" key="3">
    <citation type="submission" date="2025-09" db="UniProtKB">
        <authorList>
            <consortium name="Ensembl"/>
        </authorList>
    </citation>
    <scope>IDENTIFICATION</scope>
</reference>
<evidence type="ECO:0000256" key="8">
    <source>
        <dbReference type="PROSITE-ProRule" id="PRU01172"/>
    </source>
</evidence>
<dbReference type="Gene3D" id="2.60.120.200">
    <property type="match status" value="1"/>
</dbReference>
<reference evidence="11" key="1">
    <citation type="submission" date="2019-06" db="EMBL/GenBank/DDBJ databases">
        <authorList>
            <consortium name="Wellcome Sanger Institute Data Sharing"/>
        </authorList>
    </citation>
    <scope>NUCLEOTIDE SEQUENCE [LARGE SCALE GENOMIC DNA]</scope>
</reference>
<dbReference type="InterPro" id="IPR013320">
    <property type="entry name" value="ConA-like_dom_sf"/>
</dbReference>
<accession>A0A667Z237</accession>
<dbReference type="InParanoid" id="A0A667Z237"/>
<dbReference type="Pfam" id="PF00354">
    <property type="entry name" value="Pentaxin"/>
    <property type="match status" value="1"/>
</dbReference>
<dbReference type="InterPro" id="IPR051005">
    <property type="entry name" value="Pentraxin_domain"/>
</dbReference>
<name>A0A667Z237_9TELE</name>
<evidence type="ECO:0000259" key="10">
    <source>
        <dbReference type="PROSITE" id="PS51828"/>
    </source>
</evidence>
<evidence type="ECO:0000256" key="2">
    <source>
        <dbReference type="ARBA" id="ARBA00022525"/>
    </source>
</evidence>
<organism evidence="11 12">
    <name type="scientific">Myripristis murdjan</name>
    <name type="common">pinecone soldierfish</name>
    <dbReference type="NCBI Taxonomy" id="586833"/>
    <lineage>
        <taxon>Eukaryota</taxon>
        <taxon>Metazoa</taxon>
        <taxon>Chordata</taxon>
        <taxon>Craniata</taxon>
        <taxon>Vertebrata</taxon>
        <taxon>Euteleostomi</taxon>
        <taxon>Actinopterygii</taxon>
        <taxon>Neopterygii</taxon>
        <taxon>Teleostei</taxon>
        <taxon>Neoteleostei</taxon>
        <taxon>Acanthomorphata</taxon>
        <taxon>Holocentriformes</taxon>
        <taxon>Holocentridae</taxon>
        <taxon>Myripristis</taxon>
    </lineage>
</organism>
<proteinExistence type="inferred from homology"/>
<dbReference type="GO" id="GO:0046872">
    <property type="term" value="F:metal ion binding"/>
    <property type="evidence" value="ECO:0007669"/>
    <property type="project" value="UniProtKB-KW"/>
</dbReference>
<dbReference type="Ensembl" id="ENSMMDT00005030765.1">
    <property type="protein sequence ID" value="ENSMMDP00005030069.1"/>
    <property type="gene ID" value="ENSMMDG00005014252.1"/>
</dbReference>
<feature type="domain" description="Pentraxin (PTX)" evidence="10">
    <location>
        <begin position="21"/>
        <end position="222"/>
    </location>
</feature>
<dbReference type="SUPFAM" id="SSF49899">
    <property type="entry name" value="Concanavalin A-like lectins/glucanases"/>
    <property type="match status" value="1"/>
</dbReference>
<comment type="subunit">
    <text evidence="9">Homopentamer. Pentaxin (or pentraxin) have a discoid arrangement of 5 non-covalently bound subunits.</text>
</comment>
<keyword evidence="5 9" id="KW-0106">Calcium</keyword>
<dbReference type="PROSITE" id="PS51828">
    <property type="entry name" value="PTX_2"/>
    <property type="match status" value="1"/>
</dbReference>
<sequence length="230" mass="25929">LCSCYHLDPLILWPNFYLNLSGKMFVFPKETNTAHVKLLTTKTEFNAVTLCLRFFTDLSRNYGLFSLSTPTHSNDFVLFKINSGDVIRIHARDGGTDFLALSFPPNTWHSMCATWGSDTGVAQLWVDGKPTVRRFILSGQPITGAPITILGQEQDTYGGSFDANQAFIGMITKVHMWDYVLSPSEIKRYVNDENFTPGNVFNWRALEFEITGQVLGASKSNCYEISNRLF</sequence>
<reference evidence="11" key="2">
    <citation type="submission" date="2025-08" db="UniProtKB">
        <authorList>
            <consortium name="Ensembl"/>
        </authorList>
    </citation>
    <scope>IDENTIFICATION</scope>
</reference>
<comment type="subcellular location">
    <subcellularLocation>
        <location evidence="1 9">Secreted</location>
    </subcellularLocation>
</comment>
<evidence type="ECO:0000256" key="5">
    <source>
        <dbReference type="ARBA" id="ARBA00022837"/>
    </source>
</evidence>
<dbReference type="PANTHER" id="PTHR45869:SF7">
    <property type="entry name" value="C-REACTIVE PROTEIN"/>
    <property type="match status" value="1"/>
</dbReference>
<dbReference type="FunFam" id="2.60.120.200:FF:000070">
    <property type="entry name" value="Serum amyloid P-component"/>
    <property type="match status" value="1"/>
</dbReference>
<evidence type="ECO:0000256" key="1">
    <source>
        <dbReference type="ARBA" id="ARBA00004613"/>
    </source>
</evidence>
<dbReference type="InterPro" id="IPR001759">
    <property type="entry name" value="PTX_dom"/>
</dbReference>
<comment type="cofactor">
    <cofactor evidence="9">
        <name>Ca(2+)</name>
        <dbReference type="ChEBI" id="CHEBI:29108"/>
    </cofactor>
    <text evidence="9">Binds 2 calcium ions per subunit.</text>
</comment>
<evidence type="ECO:0000313" key="12">
    <source>
        <dbReference type="Proteomes" id="UP000472263"/>
    </source>
</evidence>
<dbReference type="GO" id="GO:0005576">
    <property type="term" value="C:extracellular region"/>
    <property type="evidence" value="ECO:0007669"/>
    <property type="project" value="UniProtKB-SubCell"/>
</dbReference>
<dbReference type="PANTHER" id="PTHR45869">
    <property type="entry name" value="C-REACTIVE PROTEIN-RELATED"/>
    <property type="match status" value="1"/>
</dbReference>
<evidence type="ECO:0000256" key="7">
    <source>
        <dbReference type="ARBA" id="ARBA00038102"/>
    </source>
</evidence>
<dbReference type="GeneTree" id="ENSGT01100000263515"/>
<dbReference type="Proteomes" id="UP000472263">
    <property type="component" value="Chromosome 16"/>
</dbReference>
<protein>
    <recommendedName>
        <fullName evidence="9">Pentraxin family member</fullName>
    </recommendedName>
</protein>
<dbReference type="SMART" id="SM00159">
    <property type="entry name" value="PTX"/>
    <property type="match status" value="1"/>
</dbReference>
<evidence type="ECO:0000256" key="9">
    <source>
        <dbReference type="RuleBase" id="RU362112"/>
    </source>
</evidence>
<dbReference type="AlphaFoldDB" id="A0A667Z237"/>
<comment type="similarity">
    <text evidence="7 9">Belongs to the pentraxin family.</text>
</comment>
<keyword evidence="4" id="KW-0732">Signal</keyword>
<evidence type="ECO:0000256" key="4">
    <source>
        <dbReference type="ARBA" id="ARBA00022729"/>
    </source>
</evidence>